<evidence type="ECO:0000256" key="1">
    <source>
        <dbReference type="SAM" id="Phobius"/>
    </source>
</evidence>
<evidence type="ECO:0000313" key="3">
    <source>
        <dbReference type="Proteomes" id="UP000177652"/>
    </source>
</evidence>
<gene>
    <name evidence="2" type="ORF">A3D71_03445</name>
</gene>
<dbReference type="AlphaFoldDB" id="A0A1F6DUY9"/>
<evidence type="ECO:0000313" key="2">
    <source>
        <dbReference type="EMBL" id="OGG65269.1"/>
    </source>
</evidence>
<reference evidence="2 3" key="1">
    <citation type="journal article" date="2016" name="Nat. Commun.">
        <title>Thousands of microbial genomes shed light on interconnected biogeochemical processes in an aquifer system.</title>
        <authorList>
            <person name="Anantharaman K."/>
            <person name="Brown C.T."/>
            <person name="Hug L.A."/>
            <person name="Sharon I."/>
            <person name="Castelle C.J."/>
            <person name="Probst A.J."/>
            <person name="Thomas B.C."/>
            <person name="Singh A."/>
            <person name="Wilkins M.J."/>
            <person name="Karaoz U."/>
            <person name="Brodie E.L."/>
            <person name="Williams K.H."/>
            <person name="Hubbard S.S."/>
            <person name="Banfield J.F."/>
        </authorList>
    </citation>
    <scope>NUCLEOTIDE SEQUENCE [LARGE SCALE GENOMIC DNA]</scope>
</reference>
<sequence length="828" mass="87123">MTSSSTTRFRQAIRIVFVPGFFVLFAALFPLQASALQQPAMYTPSCNSAGTQVTLSWGSVSGASNYPIRVDGPGYCAGNVSGPGNWGCYQGVEYLYETAYSGIALSITPSTSYSWWVHAQNGGVWSPATQQSFSCGPPPPPSPPASCSLTLDKNAVNSSPGSGTYLRWSTSNANSWVYISPIGYVGTSGSTYVAPSSSTTYSCEAYGSGGTDGWHNATLTVYPPPPEPTGQTYTCSADGTSVTFSWNAVNTPSLVGYPLRLDDTTADGCSIAPYYHSWYCNAPNELEIDWQAPYQNQTITATSYTAPIVPGRSYRWWVHSLASPDGSVNYAWSTTTAHPFSCSPPTEPANTSAGNYSCSADGTQATISWGPSTGATSYALRVDDTAVNCGGVSGPNNNGGCRQQWWTPSASTGWTGSPGYTDYIDDNIPIGTNSRTITVTPGAPTTWWVHGVAGPTPYGSYTYNYDTYATYTYSTYTYRTFTCTASAPTCSVTLSPTSIISGGTGSTLTYSSANASRFYIQTVGDVTPNVSRSPTVYTAGSYNGTVWDASGNTYSCSPQGGTLTVYQNCTFNGSTVGHGSSVTAYEASTVPYGQACLSQTRTCTNGTLSGSYAYASCSVRGPSSCTLDGVTVPHNSSYTFYSQRAAPSGTVCSSISQSRRCVNGTLSGSSAYQYASCSCLDTYTCSAQTVRHTNAQCEVTSGPTCVSPSFCSNGSSVCQYPPTTFNRSGLFTGHLFATPSLVLEGDRTTLYWDVANVSSCTVTPSDGAAWTIAGTSGNNWTSTPGPDGQTSAAITQRTTFTLTCTGVDGSPTTPEDVTVNISPEFRER</sequence>
<keyword evidence="1" id="KW-1133">Transmembrane helix</keyword>
<organism evidence="2 3">
    <name type="scientific">Candidatus Kaiserbacteria bacterium RIFCSPHIGHO2_02_FULL_55_20</name>
    <dbReference type="NCBI Taxonomy" id="1798497"/>
    <lineage>
        <taxon>Bacteria</taxon>
        <taxon>Candidatus Kaiseribacteriota</taxon>
    </lineage>
</organism>
<feature type="transmembrane region" description="Helical" evidence="1">
    <location>
        <begin position="12"/>
        <end position="31"/>
    </location>
</feature>
<dbReference type="Proteomes" id="UP000177652">
    <property type="component" value="Unassembled WGS sequence"/>
</dbReference>
<comment type="caution">
    <text evidence="2">The sequence shown here is derived from an EMBL/GenBank/DDBJ whole genome shotgun (WGS) entry which is preliminary data.</text>
</comment>
<proteinExistence type="predicted"/>
<keyword evidence="1" id="KW-0472">Membrane</keyword>
<accession>A0A1F6DUY9</accession>
<dbReference type="EMBL" id="MFLK01000053">
    <property type="protein sequence ID" value="OGG65269.1"/>
    <property type="molecule type" value="Genomic_DNA"/>
</dbReference>
<keyword evidence="1" id="KW-0812">Transmembrane</keyword>
<protein>
    <recommendedName>
        <fullName evidence="4">Ig-like domain-containing protein</fullName>
    </recommendedName>
</protein>
<name>A0A1F6DUY9_9BACT</name>
<dbReference type="STRING" id="1798497.A3D71_03445"/>
<evidence type="ECO:0008006" key="4">
    <source>
        <dbReference type="Google" id="ProtNLM"/>
    </source>
</evidence>